<comment type="caution">
    <text evidence="7">The sequence shown here is derived from an EMBL/GenBank/DDBJ whole genome shotgun (WGS) entry which is preliminary data.</text>
</comment>
<dbReference type="Pfam" id="PF05938">
    <property type="entry name" value="Self-incomp_S1"/>
    <property type="match status" value="1"/>
</dbReference>
<evidence type="ECO:0000313" key="8">
    <source>
        <dbReference type="Proteomes" id="UP000015453"/>
    </source>
</evidence>
<evidence type="ECO:0000256" key="6">
    <source>
        <dbReference type="RuleBase" id="RU367044"/>
    </source>
</evidence>
<keyword evidence="8" id="KW-1185">Reference proteome</keyword>
<dbReference type="Proteomes" id="UP000015453">
    <property type="component" value="Unassembled WGS sequence"/>
</dbReference>
<evidence type="ECO:0000256" key="4">
    <source>
        <dbReference type="ARBA" id="ARBA00022525"/>
    </source>
</evidence>
<reference evidence="7 8" key="1">
    <citation type="journal article" date="2013" name="BMC Genomics">
        <title>The miniature genome of a carnivorous plant Genlisea aurea contains a low number of genes and short non-coding sequences.</title>
        <authorList>
            <person name="Leushkin E.V."/>
            <person name="Sutormin R.A."/>
            <person name="Nabieva E.R."/>
            <person name="Penin A.A."/>
            <person name="Kondrashov A.S."/>
            <person name="Logacheva M.D."/>
        </authorList>
    </citation>
    <scope>NUCLEOTIDE SEQUENCE [LARGE SCALE GENOMIC DNA]</scope>
</reference>
<dbReference type="GO" id="GO:0005576">
    <property type="term" value="C:extracellular region"/>
    <property type="evidence" value="ECO:0007669"/>
    <property type="project" value="UniProtKB-SubCell"/>
</dbReference>
<keyword evidence="4 6" id="KW-0964">Secreted</keyword>
<accession>S8EJQ4</accession>
<sequence>MGHEHQSILLLLFLLVSSRIVVLEAGLCPLGRFNVTIFNNLPPEIGGSGDNIVVTWCKSGDRDIGDRYLDSGDYFSFDFCKHVFPNIVYFCHFYWGKKDKAIEVFRQKFITYDHQFVWRVKTDGFYMSHNPLWDDSEKKFGWD</sequence>
<proteinExistence type="inferred from homology"/>
<feature type="signal peptide" evidence="6">
    <location>
        <begin position="1"/>
        <end position="25"/>
    </location>
</feature>
<evidence type="ECO:0000256" key="5">
    <source>
        <dbReference type="ARBA" id="ARBA00022729"/>
    </source>
</evidence>
<dbReference type="InterPro" id="IPR010264">
    <property type="entry name" value="Self-incomp_S1"/>
</dbReference>
<comment type="similarity">
    <text evidence="2 6">Belongs to the plant self-incompatibility (S1) protein family.</text>
</comment>
<gene>
    <name evidence="7" type="ORF">M569_01935</name>
</gene>
<dbReference type="PANTHER" id="PTHR31232:SF155">
    <property type="entry name" value="PLANT SELF-INCOMPATIBILITY PROTEIN S1 FAMILY"/>
    <property type="match status" value="1"/>
</dbReference>
<evidence type="ECO:0000313" key="7">
    <source>
        <dbReference type="EMBL" id="EPS72827.1"/>
    </source>
</evidence>
<feature type="chain" id="PRO_5025095850" description="S-protein homolog" evidence="6">
    <location>
        <begin position="26"/>
        <end position="143"/>
    </location>
</feature>
<dbReference type="EMBL" id="AUSU01000676">
    <property type="protein sequence ID" value="EPS72827.1"/>
    <property type="molecule type" value="Genomic_DNA"/>
</dbReference>
<evidence type="ECO:0000256" key="1">
    <source>
        <dbReference type="ARBA" id="ARBA00004613"/>
    </source>
</evidence>
<dbReference type="AlphaFoldDB" id="S8EJQ4"/>
<keyword evidence="3 6" id="KW-0713">Self-incompatibility</keyword>
<organism evidence="7 8">
    <name type="scientific">Genlisea aurea</name>
    <dbReference type="NCBI Taxonomy" id="192259"/>
    <lineage>
        <taxon>Eukaryota</taxon>
        <taxon>Viridiplantae</taxon>
        <taxon>Streptophyta</taxon>
        <taxon>Embryophyta</taxon>
        <taxon>Tracheophyta</taxon>
        <taxon>Spermatophyta</taxon>
        <taxon>Magnoliopsida</taxon>
        <taxon>eudicotyledons</taxon>
        <taxon>Gunneridae</taxon>
        <taxon>Pentapetalae</taxon>
        <taxon>asterids</taxon>
        <taxon>lamiids</taxon>
        <taxon>Lamiales</taxon>
        <taxon>Lentibulariaceae</taxon>
        <taxon>Genlisea</taxon>
    </lineage>
</organism>
<dbReference type="PANTHER" id="PTHR31232">
    <property type="match status" value="1"/>
</dbReference>
<dbReference type="GO" id="GO:0060320">
    <property type="term" value="P:rejection of self pollen"/>
    <property type="evidence" value="ECO:0007669"/>
    <property type="project" value="UniProtKB-KW"/>
</dbReference>
<keyword evidence="5 6" id="KW-0732">Signal</keyword>
<evidence type="ECO:0000256" key="2">
    <source>
        <dbReference type="ARBA" id="ARBA00005581"/>
    </source>
</evidence>
<dbReference type="OrthoDB" id="1848419at2759"/>
<protein>
    <recommendedName>
        <fullName evidence="6">S-protein homolog</fullName>
    </recommendedName>
</protein>
<evidence type="ECO:0000256" key="3">
    <source>
        <dbReference type="ARBA" id="ARBA00022471"/>
    </source>
</evidence>
<name>S8EJQ4_9LAMI</name>
<comment type="subcellular location">
    <subcellularLocation>
        <location evidence="1 6">Secreted</location>
    </subcellularLocation>
</comment>